<dbReference type="PANTHER" id="PTHR43245:SF55">
    <property type="entry name" value="NAD(P)-BINDING DOMAIN-CONTAINING PROTEIN"/>
    <property type="match status" value="1"/>
</dbReference>
<protein>
    <submittedName>
        <fullName evidence="2">NAD-dependent glucose-6-phosphate dehydrogenase</fullName>
    </submittedName>
</protein>
<accession>A0AA35S185</accession>
<reference evidence="2" key="1">
    <citation type="submission" date="2023-03" db="EMBL/GenBank/DDBJ databases">
        <authorList>
            <person name="Steffen K."/>
            <person name="Cardenas P."/>
        </authorList>
    </citation>
    <scope>NUCLEOTIDE SEQUENCE</scope>
</reference>
<evidence type="ECO:0000313" key="2">
    <source>
        <dbReference type="EMBL" id="CAI8020763.1"/>
    </source>
</evidence>
<feature type="domain" description="NAD-dependent epimerase/dehydratase" evidence="1">
    <location>
        <begin position="7"/>
        <end position="119"/>
    </location>
</feature>
<evidence type="ECO:0000313" key="3">
    <source>
        <dbReference type="Proteomes" id="UP001174909"/>
    </source>
</evidence>
<name>A0AA35S185_GEOBA</name>
<organism evidence="2 3">
    <name type="scientific">Geodia barretti</name>
    <name type="common">Barrett's horny sponge</name>
    <dbReference type="NCBI Taxonomy" id="519541"/>
    <lineage>
        <taxon>Eukaryota</taxon>
        <taxon>Metazoa</taxon>
        <taxon>Porifera</taxon>
        <taxon>Demospongiae</taxon>
        <taxon>Heteroscleromorpha</taxon>
        <taxon>Tetractinellida</taxon>
        <taxon>Astrophorina</taxon>
        <taxon>Geodiidae</taxon>
        <taxon>Geodia</taxon>
    </lineage>
</organism>
<dbReference type="AlphaFoldDB" id="A0AA35S185"/>
<keyword evidence="3" id="KW-1185">Reference proteome</keyword>
<dbReference type="Gene3D" id="3.40.50.720">
    <property type="entry name" value="NAD(P)-binding Rossmann-like Domain"/>
    <property type="match status" value="1"/>
</dbReference>
<comment type="caution">
    <text evidence="2">The sequence shown here is derived from an EMBL/GenBank/DDBJ whole genome shotgun (WGS) entry which is preliminary data.</text>
</comment>
<gene>
    <name evidence="2" type="ORF">GBAR_LOCUS12390</name>
</gene>
<sequence>MPKPKLLITGINGLIGRVIQDPLGKSFEVYGLDLTPPVSDRVFQADIADPRQVSQVLDNLAPVQCVVHLAAQISVDTAWEPVLRVNIQGTRNLYEAARVSGVKRVVFASSNHVTGAYEGFAPHLHLHRQAEPVPIS</sequence>
<dbReference type="Proteomes" id="UP001174909">
    <property type="component" value="Unassembled WGS sequence"/>
</dbReference>
<dbReference type="InterPro" id="IPR050177">
    <property type="entry name" value="Lipid_A_modif_metabolic_enz"/>
</dbReference>
<proteinExistence type="predicted"/>
<dbReference type="Pfam" id="PF01370">
    <property type="entry name" value="Epimerase"/>
    <property type="match status" value="1"/>
</dbReference>
<dbReference type="InterPro" id="IPR036291">
    <property type="entry name" value="NAD(P)-bd_dom_sf"/>
</dbReference>
<dbReference type="EMBL" id="CASHTH010001846">
    <property type="protein sequence ID" value="CAI8020763.1"/>
    <property type="molecule type" value="Genomic_DNA"/>
</dbReference>
<dbReference type="PANTHER" id="PTHR43245">
    <property type="entry name" value="BIFUNCTIONAL POLYMYXIN RESISTANCE PROTEIN ARNA"/>
    <property type="match status" value="1"/>
</dbReference>
<dbReference type="SUPFAM" id="SSF51735">
    <property type="entry name" value="NAD(P)-binding Rossmann-fold domains"/>
    <property type="match status" value="1"/>
</dbReference>
<dbReference type="InterPro" id="IPR001509">
    <property type="entry name" value="Epimerase_deHydtase"/>
</dbReference>
<evidence type="ECO:0000259" key="1">
    <source>
        <dbReference type="Pfam" id="PF01370"/>
    </source>
</evidence>